<protein>
    <submittedName>
        <fullName evidence="1">Uncharacterized protein</fullName>
    </submittedName>
</protein>
<sequence>MKLILAQYLRTLKERDEFDRLLPDLLLAMGYVPISLPQTGVRQFGVDLAAVGISPEDNIQELLLLVIKRGDIGRTEWSSGPQSVRQSLDEVFEVYLDTLVEPAHAGLRKKIVLATTGDLKQDTQINWDCYTKAKVSRADFRFWGGAQASVLIEKYMLDEHIFDSEDRTHLRKSLALAGVQDYDQRDLHRLFRRQLGIGDAGELLPQPAHPRHLEKALRIVNLAAQVFAKWSEDEGNLKQALIASERALLWSWHRVQLEDIDRRKQYHQDISEILRTYNAVSFRYFEKLRGHMYVPDGLTGYCRENAEFSLVVFEQIGIISTIGLCQILTLADNESQQQINLESATVIADTLASLITNNPVSASPRLDANVIDIVLGLLLLVLTGHVSQAQDWVAELVRRTDYTFKVKRNFPISTDSIDDLIEATVFGDDELRTRLMNMSWLLPTLAGWAVLLGRDDLYAALAKNSKNEYPEVCLQLWHPTQDLAKHLYYWSAQHHCGESEAPITLPNRSSEFLNMMNAVLDSERHNVIDNSSAGLAGIVALDLIACRHHRTPIAPYFWYRLLKTLPKNETPAEA</sequence>
<reference evidence="1" key="1">
    <citation type="submission" date="2016-10" db="EMBL/GenBank/DDBJ databases">
        <title>Sequence of Gallionella enrichment culture.</title>
        <authorList>
            <person name="Poehlein A."/>
            <person name="Muehling M."/>
            <person name="Daniel R."/>
        </authorList>
    </citation>
    <scope>NUCLEOTIDE SEQUENCE</scope>
</reference>
<evidence type="ECO:0000313" key="1">
    <source>
        <dbReference type="EMBL" id="OIR14640.1"/>
    </source>
</evidence>
<organism evidence="1">
    <name type="scientific">mine drainage metagenome</name>
    <dbReference type="NCBI Taxonomy" id="410659"/>
    <lineage>
        <taxon>unclassified sequences</taxon>
        <taxon>metagenomes</taxon>
        <taxon>ecological metagenomes</taxon>
    </lineage>
</organism>
<dbReference type="AlphaFoldDB" id="A0A1J5TEP5"/>
<comment type="caution">
    <text evidence="1">The sequence shown here is derived from an EMBL/GenBank/DDBJ whole genome shotgun (WGS) entry which is preliminary data.</text>
</comment>
<accession>A0A1J5TEP5</accession>
<dbReference type="EMBL" id="MLJW01000011">
    <property type="protein sequence ID" value="OIR14640.1"/>
    <property type="molecule type" value="Genomic_DNA"/>
</dbReference>
<gene>
    <name evidence="1" type="ORF">GALL_44450</name>
</gene>
<proteinExistence type="predicted"/>
<name>A0A1J5TEP5_9ZZZZ</name>